<evidence type="ECO:0000313" key="1">
    <source>
        <dbReference type="EMBL" id="OWK35338.1"/>
    </source>
</evidence>
<reference evidence="2" key="1">
    <citation type="submission" date="2017-06" db="EMBL/GenBank/DDBJ databases">
        <title>Genome analysis of Fimbriiglobus ruber SP5, the first member of the order Planctomycetales with confirmed chitinolytic capability.</title>
        <authorList>
            <person name="Ravin N.V."/>
            <person name="Rakitin A.L."/>
            <person name="Ivanova A.A."/>
            <person name="Beletsky A.V."/>
            <person name="Kulichevskaya I.S."/>
            <person name="Mardanov A.V."/>
            <person name="Dedysh S.N."/>
        </authorList>
    </citation>
    <scope>NUCLEOTIDE SEQUENCE [LARGE SCALE GENOMIC DNA]</scope>
    <source>
        <strain evidence="2">SP5</strain>
    </source>
</reference>
<dbReference type="InterPro" id="IPR011447">
    <property type="entry name" value="DUF1552"/>
</dbReference>
<protein>
    <recommendedName>
        <fullName evidence="3">Tat (Twin-arginine translocation) pathway signal sequence domain protein</fullName>
    </recommendedName>
</protein>
<dbReference type="Pfam" id="PF07586">
    <property type="entry name" value="HXXSHH"/>
    <property type="match status" value="1"/>
</dbReference>
<dbReference type="Proteomes" id="UP000214646">
    <property type="component" value="Unassembled WGS sequence"/>
</dbReference>
<dbReference type="InterPro" id="IPR006311">
    <property type="entry name" value="TAT_signal"/>
</dbReference>
<comment type="caution">
    <text evidence="1">The sequence shown here is derived from an EMBL/GenBank/DDBJ whole genome shotgun (WGS) entry which is preliminary data.</text>
</comment>
<dbReference type="RefSeq" id="WP_088259933.1">
    <property type="nucleotide sequence ID" value="NZ_NIDE01000018.1"/>
</dbReference>
<name>A0A225D9X4_9BACT</name>
<proteinExistence type="predicted"/>
<evidence type="ECO:0000313" key="2">
    <source>
        <dbReference type="Proteomes" id="UP000214646"/>
    </source>
</evidence>
<dbReference type="OrthoDB" id="9146593at2"/>
<keyword evidence="2" id="KW-1185">Reference proteome</keyword>
<organism evidence="1 2">
    <name type="scientific">Fimbriiglobus ruber</name>
    <dbReference type="NCBI Taxonomy" id="1908690"/>
    <lineage>
        <taxon>Bacteria</taxon>
        <taxon>Pseudomonadati</taxon>
        <taxon>Planctomycetota</taxon>
        <taxon>Planctomycetia</taxon>
        <taxon>Gemmatales</taxon>
        <taxon>Gemmataceae</taxon>
        <taxon>Fimbriiglobus</taxon>
    </lineage>
</organism>
<dbReference type="PROSITE" id="PS51318">
    <property type="entry name" value="TAT"/>
    <property type="match status" value="1"/>
</dbReference>
<dbReference type="EMBL" id="NIDE01000018">
    <property type="protein sequence ID" value="OWK35338.1"/>
    <property type="molecule type" value="Genomic_DNA"/>
</dbReference>
<sequence>MPASFFFPSRGPLSRRAFLRGAGVTLSLPLLDAMSPAFARAAPAAPPRRMIAIQTNMGILSQHFFPAEAGLDYKLTTYLEILKAFKDRMTVLSGVSHPAVDGAHEAEKSFLSAAPHPGGAGFRNSISLDQYAAEQLGPVTRFPSFALDVNAEGTQGMVFSRTGVKVPTEKSPAALYRKMFVQGNPAEVEARVADLGRGRSALDFVSADAKRLGRSVGPADKARLDQYFTAVRDLERQLELGQEWERKPKPKASAPALTDVTENKKLIDKIRLMLDIARLGFESDSTRVVSLFVNTFSIVADLPGVKDETHSITHHGGRKEALDQLVTIESAQFRALAGFLANLAGVKEDGEALLDRTMVLYGAPMGNAASHDNRNLPVLLAGGGFRHAGHLAFDAKKNYPLPNLFVSMLQRLGVPADRFATSTGTLTGLRSG</sequence>
<evidence type="ECO:0008006" key="3">
    <source>
        <dbReference type="Google" id="ProtNLM"/>
    </source>
</evidence>
<accession>A0A225D9X4</accession>
<gene>
    <name evidence="1" type="ORF">FRUB_09499</name>
</gene>
<dbReference type="AlphaFoldDB" id="A0A225D9X4"/>